<feature type="domain" description="Proteinase inhibitor I42 chagasin" evidence="3">
    <location>
        <begin position="47"/>
        <end position="136"/>
    </location>
</feature>
<protein>
    <recommendedName>
        <fullName evidence="3">Proteinase inhibitor I42 chagasin domain-containing protein</fullName>
    </recommendedName>
</protein>
<evidence type="ECO:0000256" key="2">
    <source>
        <dbReference type="ARBA" id="ARBA00022704"/>
    </source>
</evidence>
<name>X1VA36_9ZZZZ</name>
<comment type="caution">
    <text evidence="4">The sequence shown here is derived from an EMBL/GenBank/DDBJ whole genome shotgun (WGS) entry which is preliminary data.</text>
</comment>
<dbReference type="PROSITE" id="PS51257">
    <property type="entry name" value="PROKAR_LIPOPROTEIN"/>
    <property type="match status" value="1"/>
</dbReference>
<keyword evidence="2" id="KW-0789">Thiol protease inhibitor</keyword>
<evidence type="ECO:0000256" key="1">
    <source>
        <dbReference type="ARBA" id="ARBA00022690"/>
    </source>
</evidence>
<dbReference type="PANTHER" id="PTHR36530">
    <property type="entry name" value="INHIBITOR OF CYSTEINE PEPTIDASE"/>
    <property type="match status" value="1"/>
</dbReference>
<dbReference type="Pfam" id="PF09394">
    <property type="entry name" value="Inhibitor_I42"/>
    <property type="match status" value="1"/>
</dbReference>
<dbReference type="InterPro" id="IPR036331">
    <property type="entry name" value="Chagasin-like_sf"/>
</dbReference>
<keyword evidence="1" id="KW-0646">Protease inhibitor</keyword>
<dbReference type="GO" id="GO:0004869">
    <property type="term" value="F:cysteine-type endopeptidase inhibitor activity"/>
    <property type="evidence" value="ECO:0007669"/>
    <property type="project" value="UniProtKB-KW"/>
</dbReference>
<reference evidence="4" key="1">
    <citation type="journal article" date="2014" name="Front. Microbiol.">
        <title>High frequency of phylogenetically diverse reductive dehalogenase-homologous genes in deep subseafloor sedimentary metagenomes.</title>
        <authorList>
            <person name="Kawai M."/>
            <person name="Futagami T."/>
            <person name="Toyoda A."/>
            <person name="Takaki Y."/>
            <person name="Nishi S."/>
            <person name="Hori S."/>
            <person name="Arai W."/>
            <person name="Tsubouchi T."/>
            <person name="Morono Y."/>
            <person name="Uchiyama I."/>
            <person name="Ito T."/>
            <person name="Fujiyama A."/>
            <person name="Inagaki F."/>
            <person name="Takami H."/>
        </authorList>
    </citation>
    <scope>NUCLEOTIDE SEQUENCE</scope>
    <source>
        <strain evidence="4">Expedition CK06-06</strain>
    </source>
</reference>
<dbReference type="AlphaFoldDB" id="X1VA36"/>
<dbReference type="InterPro" id="IPR018990">
    <property type="entry name" value="Prot_inh_I42_chagasin"/>
</dbReference>
<dbReference type="SUPFAM" id="SSF141066">
    <property type="entry name" value="ICP-like"/>
    <property type="match status" value="1"/>
</dbReference>
<dbReference type="InterPro" id="IPR052781">
    <property type="entry name" value="Cys_protease_inhibitor_I42"/>
</dbReference>
<evidence type="ECO:0000313" key="4">
    <source>
        <dbReference type="EMBL" id="GAJ10001.1"/>
    </source>
</evidence>
<sequence length="139" mass="15357">MCPERSGFTKVNNFIVVMLLMTIFATGCGPTGEVRLDMADNGRQIEVEVGQILAISLESNPTTGFGWELVELEDPILQLMGEAEFQPSESKEIVGAGGTEIFRFEVVSTGQTTLTLVYRRAWEDEVEPIETFSVDVIVH</sequence>
<gene>
    <name evidence="4" type="ORF">S12H4_50936</name>
</gene>
<dbReference type="PANTHER" id="PTHR36530:SF1">
    <property type="entry name" value="AMOEBIASIN-1"/>
    <property type="match status" value="1"/>
</dbReference>
<organism evidence="4">
    <name type="scientific">marine sediment metagenome</name>
    <dbReference type="NCBI Taxonomy" id="412755"/>
    <lineage>
        <taxon>unclassified sequences</taxon>
        <taxon>metagenomes</taxon>
        <taxon>ecological metagenomes</taxon>
    </lineage>
</organism>
<evidence type="ECO:0000259" key="3">
    <source>
        <dbReference type="Pfam" id="PF09394"/>
    </source>
</evidence>
<accession>X1VA36</accession>
<proteinExistence type="predicted"/>
<dbReference type="EMBL" id="BARW01032141">
    <property type="protein sequence ID" value="GAJ10001.1"/>
    <property type="molecule type" value="Genomic_DNA"/>
</dbReference>
<dbReference type="Gene3D" id="2.60.40.2020">
    <property type="match status" value="1"/>
</dbReference>